<dbReference type="InterPro" id="IPR050833">
    <property type="entry name" value="Poly_Biosynth_Transport"/>
</dbReference>
<feature type="transmembrane region" description="Helical" evidence="6">
    <location>
        <begin position="237"/>
        <end position="257"/>
    </location>
</feature>
<feature type="transmembrane region" description="Helical" evidence="6">
    <location>
        <begin position="88"/>
        <end position="113"/>
    </location>
</feature>
<accession>A0A7S7SI05</accession>
<feature type="transmembrane region" description="Helical" evidence="6">
    <location>
        <begin position="365"/>
        <end position="384"/>
    </location>
</feature>
<evidence type="ECO:0000313" key="8">
    <source>
        <dbReference type="Proteomes" id="UP000593892"/>
    </source>
</evidence>
<keyword evidence="2" id="KW-1003">Cell membrane</keyword>
<feature type="transmembrane region" description="Helical" evidence="6">
    <location>
        <begin position="20"/>
        <end position="39"/>
    </location>
</feature>
<dbReference type="PANTHER" id="PTHR30250">
    <property type="entry name" value="PST FAMILY PREDICTED COLANIC ACID TRANSPORTER"/>
    <property type="match status" value="1"/>
</dbReference>
<dbReference type="PANTHER" id="PTHR30250:SF11">
    <property type="entry name" value="O-ANTIGEN TRANSPORTER-RELATED"/>
    <property type="match status" value="1"/>
</dbReference>
<evidence type="ECO:0000256" key="1">
    <source>
        <dbReference type="ARBA" id="ARBA00004651"/>
    </source>
</evidence>
<keyword evidence="4 6" id="KW-1133">Transmembrane helix</keyword>
<dbReference type="GO" id="GO:0005886">
    <property type="term" value="C:plasma membrane"/>
    <property type="evidence" value="ECO:0007669"/>
    <property type="project" value="UniProtKB-SubCell"/>
</dbReference>
<protein>
    <submittedName>
        <fullName evidence="7">Oligosaccharide flippase family protein</fullName>
    </submittedName>
</protein>
<feature type="transmembrane region" description="Helical" evidence="6">
    <location>
        <begin position="390"/>
        <end position="411"/>
    </location>
</feature>
<gene>
    <name evidence="7" type="ORF">IRI77_20445</name>
</gene>
<feature type="transmembrane region" description="Helical" evidence="6">
    <location>
        <begin position="212"/>
        <end position="231"/>
    </location>
</feature>
<comment type="subcellular location">
    <subcellularLocation>
        <location evidence="1">Cell membrane</location>
        <topology evidence="1">Multi-pass membrane protein</topology>
    </subcellularLocation>
</comment>
<keyword evidence="3 6" id="KW-0812">Transmembrane</keyword>
<evidence type="ECO:0000256" key="4">
    <source>
        <dbReference type="ARBA" id="ARBA00022989"/>
    </source>
</evidence>
<dbReference type="RefSeq" id="WP_194446878.1">
    <property type="nucleotide sequence ID" value="NZ_CP063849.1"/>
</dbReference>
<evidence type="ECO:0000256" key="2">
    <source>
        <dbReference type="ARBA" id="ARBA00022475"/>
    </source>
</evidence>
<evidence type="ECO:0000256" key="3">
    <source>
        <dbReference type="ARBA" id="ARBA00022692"/>
    </source>
</evidence>
<proteinExistence type="predicted"/>
<organism evidence="7 8">
    <name type="scientific">Paludibaculum fermentans</name>
    <dbReference type="NCBI Taxonomy" id="1473598"/>
    <lineage>
        <taxon>Bacteria</taxon>
        <taxon>Pseudomonadati</taxon>
        <taxon>Acidobacteriota</taxon>
        <taxon>Terriglobia</taxon>
        <taxon>Bryobacterales</taxon>
        <taxon>Bryobacteraceae</taxon>
        <taxon>Paludibaculum</taxon>
    </lineage>
</organism>
<dbReference type="Pfam" id="PF01943">
    <property type="entry name" value="Polysacc_synt"/>
    <property type="match status" value="1"/>
</dbReference>
<dbReference type="EMBL" id="CP063849">
    <property type="protein sequence ID" value="QOY85208.1"/>
    <property type="molecule type" value="Genomic_DNA"/>
</dbReference>
<feature type="transmembrane region" description="Helical" evidence="6">
    <location>
        <begin position="330"/>
        <end position="353"/>
    </location>
</feature>
<keyword evidence="5 6" id="KW-0472">Membrane</keyword>
<name>A0A7S7SI05_PALFE</name>
<keyword evidence="8" id="KW-1185">Reference proteome</keyword>
<sequence>MPTPSPSPSTPSSLLGDLLALYGVQAMNFAVPLLTLPYLTRTLGPAAWGALVFAEAFARYTAMLVEYGFQLSATRDIARNRHDPAQRAAHIGGVLGGQLLLAAAALCAIPPLLLWGSPFQGRGPLLWTALAWGLALAASPLWYFQGMGRMKVMAGLDITAKIIAAAGLFLLVHHPGDEGRAVALQAGMAILSTLSGFLLVARETSLPRPSAAAGWAALRAGFSMFLFRSAVSLYTTANVLILGLFAAPAAVGIFGAAERLIRAAMATFAPLNQTFFPRISYLMQHDPAAARRTTRASALLMLALGLSLGIFLAAAAPWIVAILLGPRYEAAIPILRILALLAPLVAVSNVLGIQWMLPLGLERDFNVILLAAGLLNIVCACALAPRFGGLGMACSVVAAEAAVTLGILICLRRRGLNPLAPPRTWEQAAA</sequence>
<dbReference type="Proteomes" id="UP000593892">
    <property type="component" value="Chromosome"/>
</dbReference>
<evidence type="ECO:0000256" key="6">
    <source>
        <dbReference type="SAM" id="Phobius"/>
    </source>
</evidence>
<evidence type="ECO:0000256" key="5">
    <source>
        <dbReference type="ARBA" id="ARBA00023136"/>
    </source>
</evidence>
<dbReference type="AlphaFoldDB" id="A0A7S7SI05"/>
<evidence type="ECO:0000313" key="7">
    <source>
        <dbReference type="EMBL" id="QOY85208.1"/>
    </source>
</evidence>
<feature type="transmembrane region" description="Helical" evidence="6">
    <location>
        <begin position="299"/>
        <end position="324"/>
    </location>
</feature>
<reference evidence="7 8" key="1">
    <citation type="submission" date="2020-10" db="EMBL/GenBank/DDBJ databases">
        <title>Complete genome sequence of Paludibaculum fermentans P105T, a facultatively anaerobic acidobacterium capable of dissimilatory Fe(III) reduction.</title>
        <authorList>
            <person name="Dedysh S.N."/>
            <person name="Beletsky A.V."/>
            <person name="Kulichevskaya I.S."/>
            <person name="Mardanov A.V."/>
            <person name="Ravin N.V."/>
        </authorList>
    </citation>
    <scope>NUCLEOTIDE SEQUENCE [LARGE SCALE GENOMIC DNA]</scope>
    <source>
        <strain evidence="7 8">P105</strain>
    </source>
</reference>
<feature type="transmembrane region" description="Helical" evidence="6">
    <location>
        <begin position="125"/>
        <end position="144"/>
    </location>
</feature>
<feature type="transmembrane region" description="Helical" evidence="6">
    <location>
        <begin position="182"/>
        <end position="200"/>
    </location>
</feature>
<feature type="transmembrane region" description="Helical" evidence="6">
    <location>
        <begin position="156"/>
        <end position="176"/>
    </location>
</feature>
<dbReference type="InterPro" id="IPR002797">
    <property type="entry name" value="Polysacc_synth"/>
</dbReference>
<dbReference type="KEGG" id="pfer:IRI77_20445"/>